<evidence type="ECO:0000313" key="2">
    <source>
        <dbReference type="EMBL" id="CAH2713859.1"/>
    </source>
</evidence>
<keyword evidence="3" id="KW-1185">Reference proteome</keyword>
<evidence type="ECO:0000313" key="3">
    <source>
        <dbReference type="Proteomes" id="UP000838308"/>
    </source>
</evidence>
<dbReference type="EMBL" id="CALBWS010000003">
    <property type="protein sequence ID" value="CAH2713859.1"/>
    <property type="molecule type" value="Genomic_DNA"/>
</dbReference>
<dbReference type="Proteomes" id="UP000838308">
    <property type="component" value="Unassembled WGS sequence"/>
</dbReference>
<feature type="compositionally biased region" description="Polar residues" evidence="1">
    <location>
        <begin position="89"/>
        <end position="98"/>
    </location>
</feature>
<protein>
    <submittedName>
        <fullName evidence="2">Uncharacterized protein</fullName>
    </submittedName>
</protein>
<gene>
    <name evidence="2" type="ORF">BACCIP111895_01013</name>
</gene>
<feature type="region of interest" description="Disordered" evidence="1">
    <location>
        <begin position="89"/>
        <end position="111"/>
    </location>
</feature>
<name>A0ABM9EP15_9BACI</name>
<accession>A0ABM9EP15</accession>
<reference evidence="2" key="1">
    <citation type="submission" date="2022-04" db="EMBL/GenBank/DDBJ databases">
        <authorList>
            <person name="Criscuolo A."/>
        </authorList>
    </citation>
    <scope>NUCLEOTIDE SEQUENCE</scope>
    <source>
        <strain evidence="2">CIP111895</strain>
    </source>
</reference>
<evidence type="ECO:0000256" key="1">
    <source>
        <dbReference type="SAM" id="MobiDB-lite"/>
    </source>
</evidence>
<proteinExistence type="predicted"/>
<sequence length="111" mass="13017">MATLIKHNNLFYISTFLHIANTRRVKYTLRFFHGQLLKDKNRVNILPLIEYIKEVYHMENENFDPFQNQTNANLKNKGNEQVLEISSTGYGLESVSNDNSKKTRSNQSENH</sequence>
<organism evidence="2 3">
    <name type="scientific">Neobacillus rhizosphaerae</name>
    <dbReference type="NCBI Taxonomy" id="2880965"/>
    <lineage>
        <taxon>Bacteria</taxon>
        <taxon>Bacillati</taxon>
        <taxon>Bacillota</taxon>
        <taxon>Bacilli</taxon>
        <taxon>Bacillales</taxon>
        <taxon>Bacillaceae</taxon>
        <taxon>Neobacillus</taxon>
    </lineage>
</organism>
<comment type="caution">
    <text evidence="2">The sequence shown here is derived from an EMBL/GenBank/DDBJ whole genome shotgun (WGS) entry which is preliminary data.</text>
</comment>